<gene>
    <name evidence="1" type="ORF">BWQ96_05229</name>
</gene>
<dbReference type="Proteomes" id="UP000247409">
    <property type="component" value="Unassembled WGS sequence"/>
</dbReference>
<evidence type="ECO:0000313" key="1">
    <source>
        <dbReference type="EMBL" id="PXF44982.1"/>
    </source>
</evidence>
<evidence type="ECO:0000313" key="2">
    <source>
        <dbReference type="Proteomes" id="UP000247409"/>
    </source>
</evidence>
<dbReference type="EMBL" id="NBIV01000075">
    <property type="protein sequence ID" value="PXF44982.1"/>
    <property type="molecule type" value="Genomic_DNA"/>
</dbReference>
<sequence>MLSLCLIYGTCAHGVVRYVELSKLLLRRALASANRTEQESSIVGEIWNTAETGHSKFDVDLELEAEIEEYARTWGTDLLLDEKGI</sequence>
<protein>
    <submittedName>
        <fullName evidence="1">Uncharacterized protein</fullName>
    </submittedName>
</protein>
<comment type="caution">
    <text evidence="1">The sequence shown here is derived from an EMBL/GenBank/DDBJ whole genome shotgun (WGS) entry which is preliminary data.</text>
</comment>
<proteinExistence type="predicted"/>
<name>A0A2V3IS93_9FLOR</name>
<accession>A0A2V3IS93</accession>
<keyword evidence="2" id="KW-1185">Reference proteome</keyword>
<reference evidence="1 2" key="1">
    <citation type="journal article" date="2018" name="Mol. Biol. Evol.">
        <title>Analysis of the draft genome of the red seaweed Gracilariopsis chorda provides insights into genome size evolution in Rhodophyta.</title>
        <authorList>
            <person name="Lee J."/>
            <person name="Yang E.C."/>
            <person name="Graf L."/>
            <person name="Yang J.H."/>
            <person name="Qiu H."/>
            <person name="Zel Zion U."/>
            <person name="Chan C.X."/>
            <person name="Stephens T.G."/>
            <person name="Weber A.P.M."/>
            <person name="Boo G.H."/>
            <person name="Boo S.M."/>
            <person name="Kim K.M."/>
            <person name="Shin Y."/>
            <person name="Jung M."/>
            <person name="Lee S.J."/>
            <person name="Yim H.S."/>
            <person name="Lee J.H."/>
            <person name="Bhattacharya D."/>
            <person name="Yoon H.S."/>
        </authorList>
    </citation>
    <scope>NUCLEOTIDE SEQUENCE [LARGE SCALE GENOMIC DNA]</scope>
    <source>
        <strain evidence="1 2">SKKU-2015</strain>
        <tissue evidence="1">Whole body</tissue>
    </source>
</reference>
<dbReference type="AlphaFoldDB" id="A0A2V3IS93"/>
<organism evidence="1 2">
    <name type="scientific">Gracilariopsis chorda</name>
    <dbReference type="NCBI Taxonomy" id="448386"/>
    <lineage>
        <taxon>Eukaryota</taxon>
        <taxon>Rhodophyta</taxon>
        <taxon>Florideophyceae</taxon>
        <taxon>Rhodymeniophycidae</taxon>
        <taxon>Gracilariales</taxon>
        <taxon>Gracilariaceae</taxon>
        <taxon>Gracilariopsis</taxon>
    </lineage>
</organism>